<dbReference type="Pfam" id="PF08059">
    <property type="entry name" value="SEP"/>
    <property type="match status" value="1"/>
</dbReference>
<dbReference type="EnsemblMetazoa" id="AMIN007284-RA">
    <property type="protein sequence ID" value="AMIN007284-PA"/>
    <property type="gene ID" value="AMIN007284"/>
</dbReference>
<evidence type="ECO:0000256" key="1">
    <source>
        <dbReference type="SAM" id="MobiDB-lite"/>
    </source>
</evidence>
<dbReference type="AlphaFoldDB" id="A0A182WAA6"/>
<dbReference type="SMART" id="SM00553">
    <property type="entry name" value="SEP"/>
    <property type="match status" value="1"/>
</dbReference>
<dbReference type="STRING" id="112268.A0A182WAA6"/>
<dbReference type="VEuPathDB" id="VectorBase:AMIN007284"/>
<dbReference type="Gene3D" id="3.30.420.210">
    <property type="entry name" value="SEP domain"/>
    <property type="match status" value="1"/>
</dbReference>
<protein>
    <submittedName>
        <fullName evidence="4">Uncharacterized protein</fullName>
    </submittedName>
</protein>
<feature type="domain" description="UBX" evidence="2">
    <location>
        <begin position="313"/>
        <end position="390"/>
    </location>
</feature>
<dbReference type="GO" id="GO:0000045">
    <property type="term" value="P:autophagosome assembly"/>
    <property type="evidence" value="ECO:0007669"/>
    <property type="project" value="TreeGrafter"/>
</dbReference>
<dbReference type="GO" id="GO:0043161">
    <property type="term" value="P:proteasome-mediated ubiquitin-dependent protein catabolic process"/>
    <property type="evidence" value="ECO:0007669"/>
    <property type="project" value="TreeGrafter"/>
</dbReference>
<dbReference type="CDD" id="cd14348">
    <property type="entry name" value="UBA_p47"/>
    <property type="match status" value="1"/>
</dbReference>
<dbReference type="PROSITE" id="PS50033">
    <property type="entry name" value="UBX"/>
    <property type="match status" value="1"/>
</dbReference>
<dbReference type="SMART" id="SM00166">
    <property type="entry name" value="UBX"/>
    <property type="match status" value="1"/>
</dbReference>
<evidence type="ECO:0000259" key="3">
    <source>
        <dbReference type="PROSITE" id="PS51399"/>
    </source>
</evidence>
<dbReference type="Proteomes" id="UP000075920">
    <property type="component" value="Unassembled WGS sequence"/>
</dbReference>
<dbReference type="GO" id="GO:0061025">
    <property type="term" value="P:membrane fusion"/>
    <property type="evidence" value="ECO:0007669"/>
    <property type="project" value="TreeGrafter"/>
</dbReference>
<accession>A0A182WAA6</accession>
<dbReference type="Gene3D" id="1.10.8.10">
    <property type="entry name" value="DNA helicase RuvA subunit, C-terminal domain"/>
    <property type="match status" value="1"/>
</dbReference>
<dbReference type="Pfam" id="PF14555">
    <property type="entry name" value="UBA_4"/>
    <property type="match status" value="1"/>
</dbReference>
<dbReference type="GO" id="GO:0031468">
    <property type="term" value="P:nuclear membrane reassembly"/>
    <property type="evidence" value="ECO:0007669"/>
    <property type="project" value="TreeGrafter"/>
</dbReference>
<dbReference type="GO" id="GO:0005634">
    <property type="term" value="C:nucleus"/>
    <property type="evidence" value="ECO:0007669"/>
    <property type="project" value="TreeGrafter"/>
</dbReference>
<evidence type="ECO:0000313" key="5">
    <source>
        <dbReference type="Proteomes" id="UP000075920"/>
    </source>
</evidence>
<keyword evidence="5" id="KW-1185">Reference proteome</keyword>
<name>A0A182WAA6_9DIPT</name>
<sequence>MFSINELVKQFAQITGASEKKARFFVNAANGELQVALSNFYEGENDDDDISDEEIPPAEPSIQFARAEKTKGKKAPKPQSNIATLHTLHSSSSEDEEEQGQAFYAGGSERSGQQVLGPPRKNPIKDYVSEIFRSAQQGNLETFDPSDESGGSSWSLYAGTGYRLGQTEDDHQEVAPRGSQTGNSAQNLEIVTLTLWRQGFVINDGELRLYEDPVNREFFESITRGEIPEELRSKGQTMFRVDLKDNRHEEYVKRSKPFKAFGGSGQTLGSPVPPMATASGSSSGSNNTTSSSSAVGNNETNEKRASEELALDSSQPTTMLQIRLADGSRLSARFNQTHTVEHVRRYIVNARPQYGAQNFALMTTFPSKELSDGAQSLKEAGLLNAAIMQRLN</sequence>
<evidence type="ECO:0000259" key="2">
    <source>
        <dbReference type="PROSITE" id="PS50033"/>
    </source>
</evidence>
<dbReference type="PANTHER" id="PTHR23333:SF20">
    <property type="entry name" value="NSFL1 COFACTOR P47"/>
    <property type="match status" value="1"/>
</dbReference>
<dbReference type="GO" id="GO:0007030">
    <property type="term" value="P:Golgi organization"/>
    <property type="evidence" value="ECO:0007669"/>
    <property type="project" value="TreeGrafter"/>
</dbReference>
<proteinExistence type="predicted"/>
<dbReference type="SUPFAM" id="SSF54236">
    <property type="entry name" value="Ubiquitin-like"/>
    <property type="match status" value="1"/>
</dbReference>
<feature type="domain" description="SEP" evidence="3">
    <location>
        <begin position="188"/>
        <end position="252"/>
    </location>
</feature>
<dbReference type="SUPFAM" id="SSF46934">
    <property type="entry name" value="UBA-like"/>
    <property type="match status" value="1"/>
</dbReference>
<feature type="region of interest" description="Disordered" evidence="1">
    <location>
        <begin position="257"/>
        <end position="314"/>
    </location>
</feature>
<feature type="compositionally biased region" description="Low complexity" evidence="1">
    <location>
        <begin position="276"/>
        <end position="297"/>
    </location>
</feature>
<dbReference type="PROSITE" id="PS51399">
    <property type="entry name" value="SEP"/>
    <property type="match status" value="1"/>
</dbReference>
<dbReference type="InterPro" id="IPR036241">
    <property type="entry name" value="NSFL1C_SEP_dom_sf"/>
</dbReference>
<evidence type="ECO:0000313" key="4">
    <source>
        <dbReference type="EnsemblMetazoa" id="AMIN007284-PA"/>
    </source>
</evidence>
<dbReference type="InterPro" id="IPR012989">
    <property type="entry name" value="SEP_domain"/>
</dbReference>
<reference evidence="4" key="2">
    <citation type="submission" date="2020-05" db="UniProtKB">
        <authorList>
            <consortium name="EnsemblMetazoa"/>
        </authorList>
    </citation>
    <scope>IDENTIFICATION</scope>
    <source>
        <strain evidence="4">MINIMUS1</strain>
    </source>
</reference>
<organism evidence="4 5">
    <name type="scientific">Anopheles minimus</name>
    <dbReference type="NCBI Taxonomy" id="112268"/>
    <lineage>
        <taxon>Eukaryota</taxon>
        <taxon>Metazoa</taxon>
        <taxon>Ecdysozoa</taxon>
        <taxon>Arthropoda</taxon>
        <taxon>Hexapoda</taxon>
        <taxon>Insecta</taxon>
        <taxon>Pterygota</taxon>
        <taxon>Neoptera</taxon>
        <taxon>Endopterygota</taxon>
        <taxon>Diptera</taxon>
        <taxon>Nematocera</taxon>
        <taxon>Culicoidea</taxon>
        <taxon>Culicidae</taxon>
        <taxon>Anophelinae</taxon>
        <taxon>Anopheles</taxon>
    </lineage>
</organism>
<dbReference type="CDD" id="cd01770">
    <property type="entry name" value="UBX_UBXN2"/>
    <property type="match status" value="1"/>
</dbReference>
<dbReference type="SUPFAM" id="SSF102848">
    <property type="entry name" value="NSFL1 (p97 ATPase) cofactor p47, SEP domain"/>
    <property type="match status" value="1"/>
</dbReference>
<dbReference type="InterPro" id="IPR001012">
    <property type="entry name" value="UBX_dom"/>
</dbReference>
<dbReference type="PANTHER" id="PTHR23333">
    <property type="entry name" value="UBX DOMAIN CONTAINING PROTEIN"/>
    <property type="match status" value="1"/>
</dbReference>
<dbReference type="GO" id="GO:0005829">
    <property type="term" value="C:cytosol"/>
    <property type="evidence" value="ECO:0007669"/>
    <property type="project" value="TreeGrafter"/>
</dbReference>
<dbReference type="Pfam" id="PF00789">
    <property type="entry name" value="UBX"/>
    <property type="match status" value="1"/>
</dbReference>
<dbReference type="InterPro" id="IPR009060">
    <property type="entry name" value="UBA-like_sf"/>
</dbReference>
<reference evidence="5" key="1">
    <citation type="submission" date="2013-03" db="EMBL/GenBank/DDBJ databases">
        <title>The Genome Sequence of Anopheles minimus MINIMUS1.</title>
        <authorList>
            <consortium name="The Broad Institute Genomics Platform"/>
            <person name="Neafsey D.E."/>
            <person name="Walton C."/>
            <person name="Walker B."/>
            <person name="Young S.K."/>
            <person name="Zeng Q."/>
            <person name="Gargeya S."/>
            <person name="Fitzgerald M."/>
            <person name="Haas B."/>
            <person name="Abouelleil A."/>
            <person name="Allen A.W."/>
            <person name="Alvarado L."/>
            <person name="Arachchi H.M."/>
            <person name="Berlin A.M."/>
            <person name="Chapman S.B."/>
            <person name="Gainer-Dewar J."/>
            <person name="Goldberg J."/>
            <person name="Griggs A."/>
            <person name="Gujja S."/>
            <person name="Hansen M."/>
            <person name="Howarth C."/>
            <person name="Imamovic A."/>
            <person name="Ireland A."/>
            <person name="Larimer J."/>
            <person name="McCowan C."/>
            <person name="Murphy C."/>
            <person name="Pearson M."/>
            <person name="Poon T.W."/>
            <person name="Priest M."/>
            <person name="Roberts A."/>
            <person name="Saif S."/>
            <person name="Shea T."/>
            <person name="Sisk P."/>
            <person name="Sykes S."/>
            <person name="Wortman J."/>
            <person name="Nusbaum C."/>
            <person name="Birren B."/>
        </authorList>
    </citation>
    <scope>NUCLEOTIDE SEQUENCE [LARGE SCALE GENOMIC DNA]</scope>
    <source>
        <strain evidence="5">MINIMUS1</strain>
    </source>
</reference>
<dbReference type="GO" id="GO:0043130">
    <property type="term" value="F:ubiquitin binding"/>
    <property type="evidence" value="ECO:0007669"/>
    <property type="project" value="TreeGrafter"/>
</dbReference>
<dbReference type="InterPro" id="IPR029071">
    <property type="entry name" value="Ubiquitin-like_domsf"/>
</dbReference>
<dbReference type="Gene3D" id="3.10.20.90">
    <property type="entry name" value="Phosphatidylinositol 3-kinase Catalytic Subunit, Chain A, domain 1"/>
    <property type="match status" value="1"/>
</dbReference>